<gene>
    <name evidence="1" type="ORF">FLP30_08195</name>
</gene>
<dbReference type="OrthoDB" id="8849801at2"/>
<name>A0A5C1YN27_9PROT</name>
<dbReference type="EMBL" id="CP043506">
    <property type="protein sequence ID" value="QEO17706.1"/>
    <property type="molecule type" value="Genomic_DNA"/>
</dbReference>
<sequence length="403" mass="47361">MSNACSPHPMVDLEWIRLASGNPSLSVRECLEKQDTVGPNILFDVEYYRQKYGHDIPRHMSALEHFCRQDETSLRNPNALFSTQQWLEVFRGISPNAGPWREELVRALGQEAIFCRNEYLRDQNDEIIFSDTFVGKAPSQTDDICLFVHYDRHDEIQPYVVDYLQALKDCGVVTIFLSNTEKFSQKEINKIRNIVWRVVCADNRGRDWSLFLQGMKLLEGQYERNPILIANDSVTYVGEGLEEMMVQCRMHPERITGAIGANQHGWHMQSFFLYCGRQVVISEAWLNFWKKFRSHHNKWFVINANEFGFSRWMLEHKIPMHALWNYDDIISGENRNRANKWREAVFSREILTNPTHELWDILLEHKYPFIKNSIFKEAIIGENLDHMCNIISRLGNKKVRDTV</sequence>
<evidence type="ECO:0000313" key="1">
    <source>
        <dbReference type="EMBL" id="QEO17706.1"/>
    </source>
</evidence>
<dbReference type="Proteomes" id="UP000324536">
    <property type="component" value="Chromosome"/>
</dbReference>
<evidence type="ECO:0000313" key="2">
    <source>
        <dbReference type="Proteomes" id="UP000324536"/>
    </source>
</evidence>
<reference evidence="1 2" key="1">
    <citation type="submission" date="2019-09" db="EMBL/GenBank/DDBJ databases">
        <title>Genome sequencing of strain KACC 21233.</title>
        <authorList>
            <person name="Heo J."/>
            <person name="Kim S.-J."/>
            <person name="Kim J.-S."/>
            <person name="Hong S.-B."/>
            <person name="Kwon S.-W."/>
        </authorList>
    </citation>
    <scope>NUCLEOTIDE SEQUENCE [LARGE SCALE GENOMIC DNA]</scope>
    <source>
        <strain evidence="1 2">KACC 21233</strain>
    </source>
</reference>
<dbReference type="AlphaFoldDB" id="A0A5C1YN27"/>
<dbReference type="RefSeq" id="WP_149279382.1">
    <property type="nucleotide sequence ID" value="NZ_CP043506.1"/>
</dbReference>
<dbReference type="KEGG" id="acek:FLP30_08195"/>
<organism evidence="1 2">
    <name type="scientific">Acetobacter vaccinii</name>
    <dbReference type="NCBI Taxonomy" id="2592655"/>
    <lineage>
        <taxon>Bacteria</taxon>
        <taxon>Pseudomonadati</taxon>
        <taxon>Pseudomonadota</taxon>
        <taxon>Alphaproteobacteria</taxon>
        <taxon>Acetobacterales</taxon>
        <taxon>Acetobacteraceae</taxon>
        <taxon>Acetobacter</taxon>
    </lineage>
</organism>
<accession>A0A5C1YN27</accession>
<keyword evidence="2" id="KW-1185">Reference proteome</keyword>
<proteinExistence type="predicted"/>
<protein>
    <submittedName>
        <fullName evidence="1">Uncharacterized protein</fullName>
    </submittedName>
</protein>